<evidence type="ECO:0000256" key="1">
    <source>
        <dbReference type="SAM" id="MobiDB-lite"/>
    </source>
</evidence>
<keyword evidence="2" id="KW-0732">Signal</keyword>
<sequence>MRNRIRGVRRRWIAGAFALLALLAPLAASAQTAVDERHPLASGGRVEVENVAGEIRVQGWDRDEVTVTGTLGAGLRLEVDASRNRVRVHVVYPRNARNSGGAKLELRVPKGAELEVDAVSADVDIAGVDLRRLQARTVSGRLNAAGRAGEARLGSVSGSIRSNVATSRFAANTVSGRVEAGGGLGGDVAAESVSGTVELTTRRVEQLRGETVSGSVRMQVGALAPGGRIAAESVSGRIRLELPGDASAQLRASSFSGDIQSDAGQVQRRRYGPGRSLDAKLGAGDGDISLQSHSGSVRVTIGGR</sequence>
<keyword evidence="5" id="KW-1185">Reference proteome</keyword>
<reference evidence="4 5" key="1">
    <citation type="submission" date="2020-07" db="EMBL/GenBank/DDBJ databases">
        <title>Luteimonas sp. SJ-92.</title>
        <authorList>
            <person name="Huang X.-X."/>
            <person name="Xu L."/>
            <person name="Sun J.-Q."/>
        </authorList>
    </citation>
    <scope>NUCLEOTIDE SEQUENCE [LARGE SCALE GENOMIC DNA]</scope>
    <source>
        <strain evidence="4 5">SJ-92</strain>
    </source>
</reference>
<evidence type="ECO:0000259" key="3">
    <source>
        <dbReference type="Pfam" id="PF13349"/>
    </source>
</evidence>
<evidence type="ECO:0000256" key="2">
    <source>
        <dbReference type="SAM" id="SignalP"/>
    </source>
</evidence>
<dbReference type="Pfam" id="PF13349">
    <property type="entry name" value="DUF4097"/>
    <property type="match status" value="1"/>
</dbReference>
<accession>A0A853JE06</accession>
<protein>
    <submittedName>
        <fullName evidence="4">DUF4097 family beta strand repeat protein</fullName>
    </submittedName>
</protein>
<evidence type="ECO:0000313" key="5">
    <source>
        <dbReference type="Proteomes" id="UP000578091"/>
    </source>
</evidence>
<name>A0A853JE06_9GAMM</name>
<dbReference type="Proteomes" id="UP000578091">
    <property type="component" value="Unassembled WGS sequence"/>
</dbReference>
<proteinExistence type="predicted"/>
<comment type="caution">
    <text evidence="4">The sequence shown here is derived from an EMBL/GenBank/DDBJ whole genome shotgun (WGS) entry which is preliminary data.</text>
</comment>
<feature type="signal peptide" evidence="2">
    <location>
        <begin position="1"/>
        <end position="30"/>
    </location>
</feature>
<gene>
    <name evidence="4" type="ORF">H0E84_11915</name>
</gene>
<dbReference type="EMBL" id="JACCKA010000072">
    <property type="protein sequence ID" value="NZA27085.1"/>
    <property type="molecule type" value="Genomic_DNA"/>
</dbReference>
<dbReference type="AlphaFoldDB" id="A0A853JE06"/>
<feature type="domain" description="DUF4097" evidence="3">
    <location>
        <begin position="72"/>
        <end position="299"/>
    </location>
</feature>
<dbReference type="RefSeq" id="WP_180678868.1">
    <property type="nucleotide sequence ID" value="NZ_JACCKA010000072.1"/>
</dbReference>
<dbReference type="InterPro" id="IPR025164">
    <property type="entry name" value="Toastrack_DUF4097"/>
</dbReference>
<evidence type="ECO:0000313" key="4">
    <source>
        <dbReference type="EMBL" id="NZA27085.1"/>
    </source>
</evidence>
<organism evidence="4 5">
    <name type="scientific">Luteimonas salinisoli</name>
    <dbReference type="NCBI Taxonomy" id="2752307"/>
    <lineage>
        <taxon>Bacteria</taxon>
        <taxon>Pseudomonadati</taxon>
        <taxon>Pseudomonadota</taxon>
        <taxon>Gammaproteobacteria</taxon>
        <taxon>Lysobacterales</taxon>
        <taxon>Lysobacteraceae</taxon>
        <taxon>Luteimonas</taxon>
    </lineage>
</organism>
<feature type="region of interest" description="Disordered" evidence="1">
    <location>
        <begin position="258"/>
        <end position="289"/>
    </location>
</feature>
<feature type="chain" id="PRO_5032416836" evidence="2">
    <location>
        <begin position="31"/>
        <end position="304"/>
    </location>
</feature>